<keyword evidence="10" id="KW-1185">Reference proteome</keyword>
<evidence type="ECO:0000313" key="9">
    <source>
        <dbReference type="EMBL" id="SHJ73532.1"/>
    </source>
</evidence>
<dbReference type="GO" id="GO:0016788">
    <property type="term" value="F:hydrolase activity, acting on ester bonds"/>
    <property type="evidence" value="ECO:0007669"/>
    <property type="project" value="InterPro"/>
</dbReference>
<evidence type="ECO:0000256" key="7">
    <source>
        <dbReference type="PIRSR" id="PIRSR006118-1"/>
    </source>
</evidence>
<dbReference type="FunFam" id="3.40.50.1000:FF:000029">
    <property type="entry name" value="3-deoxy-D-manno-octulosonate 8-phosphate phosphatase KdsC"/>
    <property type="match status" value="1"/>
</dbReference>
<sequence>MPDNAAENWKVLEQVDVLLLDVDGVLTDGSITYGDDGGEIKTFSVKDGLGIRMLQLAGIVTGIVTGRSSKALAKRCENLGVTHLWDGVKNKSLLIEQISRDMKVPPERMAFVGDDIPDMGIMSKVGVSVAVADAHPEVIKAARLVTTKPGGRGAVREVCEGILKAKGLWDETQKQVAV</sequence>
<keyword evidence="5" id="KW-0378">Hydrolase</keyword>
<dbReference type="GO" id="GO:0008781">
    <property type="term" value="F:N-acylneuraminate cytidylyltransferase activity"/>
    <property type="evidence" value="ECO:0007669"/>
    <property type="project" value="TreeGrafter"/>
</dbReference>
<dbReference type="OrthoDB" id="9805604at2"/>
<evidence type="ECO:0000256" key="2">
    <source>
        <dbReference type="ARBA" id="ARBA00005893"/>
    </source>
</evidence>
<evidence type="ECO:0000313" key="10">
    <source>
        <dbReference type="Proteomes" id="UP000183994"/>
    </source>
</evidence>
<feature type="binding site" evidence="7">
    <location>
        <position position="67"/>
    </location>
    <ligand>
        <name>substrate</name>
    </ligand>
</feature>
<dbReference type="Pfam" id="PF08282">
    <property type="entry name" value="Hydrolase_3"/>
    <property type="match status" value="1"/>
</dbReference>
<feature type="binding site" evidence="7">
    <location>
        <position position="52"/>
    </location>
    <ligand>
        <name>substrate</name>
    </ligand>
</feature>
<evidence type="ECO:0000256" key="3">
    <source>
        <dbReference type="ARBA" id="ARBA00011881"/>
    </source>
</evidence>
<comment type="cofactor">
    <cofactor evidence="1 8">
        <name>Mg(2+)</name>
        <dbReference type="ChEBI" id="CHEBI:18420"/>
    </cofactor>
</comment>
<feature type="binding site" evidence="7">
    <location>
        <position position="91"/>
    </location>
    <ligand>
        <name>substrate</name>
    </ligand>
</feature>
<comment type="similarity">
    <text evidence="2">Belongs to the KdsC family.</text>
</comment>
<dbReference type="SFLD" id="SFLDG01136">
    <property type="entry name" value="C1.6:_Phosphoserine_Phosphatas"/>
    <property type="match status" value="1"/>
</dbReference>
<dbReference type="NCBIfam" id="TIGR01670">
    <property type="entry name" value="KdsC-phosphatas"/>
    <property type="match status" value="1"/>
</dbReference>
<dbReference type="InterPro" id="IPR036412">
    <property type="entry name" value="HAD-like_sf"/>
</dbReference>
<reference evidence="10" key="1">
    <citation type="submission" date="2016-11" db="EMBL/GenBank/DDBJ databases">
        <authorList>
            <person name="Varghese N."/>
            <person name="Submissions S."/>
        </authorList>
    </citation>
    <scope>NUCLEOTIDE SEQUENCE [LARGE SCALE GENOMIC DNA]</scope>
    <source>
        <strain evidence="10">DSM 16219</strain>
    </source>
</reference>
<dbReference type="RefSeq" id="WP_073475621.1">
    <property type="nucleotide sequence ID" value="NZ_FQZU01000011.1"/>
</dbReference>
<proteinExistence type="inferred from homology"/>
<evidence type="ECO:0000256" key="4">
    <source>
        <dbReference type="ARBA" id="ARBA00022723"/>
    </source>
</evidence>
<dbReference type="PANTHER" id="PTHR21485">
    <property type="entry name" value="HAD SUPERFAMILY MEMBERS CMAS AND KDSC"/>
    <property type="match status" value="1"/>
</dbReference>
<feature type="binding site" evidence="8">
    <location>
        <position position="114"/>
    </location>
    <ligand>
        <name>Mg(2+)</name>
        <dbReference type="ChEBI" id="CHEBI:18420"/>
    </ligand>
</feature>
<evidence type="ECO:0000256" key="5">
    <source>
        <dbReference type="ARBA" id="ARBA00022801"/>
    </source>
</evidence>
<evidence type="ECO:0000256" key="1">
    <source>
        <dbReference type="ARBA" id="ARBA00001946"/>
    </source>
</evidence>
<keyword evidence="6 8" id="KW-0460">Magnesium</keyword>
<organism evidence="9 10">
    <name type="scientific">Desulfatibacillum alkenivorans DSM 16219</name>
    <dbReference type="NCBI Taxonomy" id="1121393"/>
    <lineage>
        <taxon>Bacteria</taxon>
        <taxon>Pseudomonadati</taxon>
        <taxon>Thermodesulfobacteriota</taxon>
        <taxon>Desulfobacteria</taxon>
        <taxon>Desulfobacterales</taxon>
        <taxon>Desulfatibacillaceae</taxon>
        <taxon>Desulfatibacillum</taxon>
    </lineage>
</organism>
<dbReference type="CDD" id="cd01630">
    <property type="entry name" value="HAD_KDO-like"/>
    <property type="match status" value="1"/>
</dbReference>
<feature type="binding site" evidence="7">
    <location>
        <position position="75"/>
    </location>
    <ligand>
        <name>substrate</name>
    </ligand>
</feature>
<dbReference type="SUPFAM" id="SSF56784">
    <property type="entry name" value="HAD-like"/>
    <property type="match status" value="1"/>
</dbReference>
<dbReference type="PANTHER" id="PTHR21485:SF3">
    <property type="entry name" value="N-ACYLNEURAMINATE CYTIDYLYLTRANSFERASE"/>
    <property type="match status" value="1"/>
</dbReference>
<dbReference type="InterPro" id="IPR023214">
    <property type="entry name" value="HAD_sf"/>
</dbReference>
<comment type="subunit">
    <text evidence="3">Homotetramer.</text>
</comment>
<feature type="binding site" evidence="8">
    <location>
        <position position="21"/>
    </location>
    <ligand>
        <name>Mg(2+)</name>
        <dbReference type="ChEBI" id="CHEBI:18420"/>
    </ligand>
</feature>
<gene>
    <name evidence="9" type="ORF">SAMN02745216_02157</name>
</gene>
<evidence type="ECO:0000256" key="6">
    <source>
        <dbReference type="ARBA" id="ARBA00022842"/>
    </source>
</evidence>
<dbReference type="Proteomes" id="UP000183994">
    <property type="component" value="Unassembled WGS sequence"/>
</dbReference>
<keyword evidence="4 8" id="KW-0479">Metal-binding</keyword>
<dbReference type="SFLD" id="SFLDS00003">
    <property type="entry name" value="Haloacid_Dehalogenase"/>
    <property type="match status" value="1"/>
</dbReference>
<dbReference type="STRING" id="1121393.SAMN02745216_02157"/>
<dbReference type="SFLD" id="SFLDG01138">
    <property type="entry name" value="C1.6.2:_Deoxy-d-mannose-octulo"/>
    <property type="match status" value="1"/>
</dbReference>
<evidence type="ECO:0000256" key="8">
    <source>
        <dbReference type="PIRSR" id="PIRSR006118-2"/>
    </source>
</evidence>
<dbReference type="AlphaFoldDB" id="A0A1M6LR43"/>
<protein>
    <submittedName>
        <fullName evidence="9">3-deoxy-D-manno-octulosonate 8-phosphate phosphatase (KDO 8-P phosphatase)</fullName>
    </submittedName>
</protein>
<feature type="binding site" evidence="7">
    <location>
        <position position="23"/>
    </location>
    <ligand>
        <name>substrate</name>
    </ligand>
</feature>
<dbReference type="GO" id="GO:0046872">
    <property type="term" value="F:metal ion binding"/>
    <property type="evidence" value="ECO:0007669"/>
    <property type="project" value="UniProtKB-KW"/>
</dbReference>
<dbReference type="Gene3D" id="3.40.50.1000">
    <property type="entry name" value="HAD superfamily/HAD-like"/>
    <property type="match status" value="1"/>
</dbReference>
<name>A0A1M6LR43_9BACT</name>
<accession>A0A1M6LR43</accession>
<dbReference type="EMBL" id="FQZU01000011">
    <property type="protein sequence ID" value="SHJ73532.1"/>
    <property type="molecule type" value="Genomic_DNA"/>
</dbReference>
<dbReference type="InterPro" id="IPR010023">
    <property type="entry name" value="KdsC_fam"/>
</dbReference>
<dbReference type="PIRSF" id="PIRSF006118">
    <property type="entry name" value="KDO8-P_Ptase"/>
    <property type="match status" value="1"/>
</dbReference>
<dbReference type="InterPro" id="IPR050793">
    <property type="entry name" value="CMP-NeuNAc_synthase"/>
</dbReference>